<organism evidence="4 5">
    <name type="scientific">Phytohabitans flavus</name>
    <dbReference type="NCBI Taxonomy" id="1076124"/>
    <lineage>
        <taxon>Bacteria</taxon>
        <taxon>Bacillati</taxon>
        <taxon>Actinomycetota</taxon>
        <taxon>Actinomycetes</taxon>
        <taxon>Micromonosporales</taxon>
        <taxon>Micromonosporaceae</taxon>
    </lineage>
</organism>
<reference evidence="4 5" key="2">
    <citation type="submission" date="2020-03" db="EMBL/GenBank/DDBJ databases">
        <authorList>
            <person name="Ichikawa N."/>
            <person name="Kimura A."/>
            <person name="Kitahashi Y."/>
            <person name="Uohara A."/>
        </authorList>
    </citation>
    <scope>NUCLEOTIDE SEQUENCE [LARGE SCALE GENOMIC DNA]</scope>
    <source>
        <strain evidence="4 5">NBRC 107702</strain>
    </source>
</reference>
<dbReference type="Gene3D" id="3.30.70.360">
    <property type="match status" value="1"/>
</dbReference>
<proteinExistence type="predicted"/>
<dbReference type="SUPFAM" id="SSF55031">
    <property type="entry name" value="Bacterial exopeptidase dimerisation domain"/>
    <property type="match status" value="1"/>
</dbReference>
<dbReference type="Pfam" id="PF07687">
    <property type="entry name" value="M20_dimer"/>
    <property type="match status" value="1"/>
</dbReference>
<dbReference type="EMBL" id="AP022870">
    <property type="protein sequence ID" value="BCB73814.1"/>
    <property type="molecule type" value="Genomic_DNA"/>
</dbReference>
<evidence type="ECO:0000259" key="3">
    <source>
        <dbReference type="Pfam" id="PF07687"/>
    </source>
</evidence>
<dbReference type="PANTHER" id="PTHR43808">
    <property type="entry name" value="ACETYLORNITHINE DEACETYLASE"/>
    <property type="match status" value="1"/>
</dbReference>
<evidence type="ECO:0000313" key="4">
    <source>
        <dbReference type="EMBL" id="BCB73814.1"/>
    </source>
</evidence>
<accession>A0A6F8XJ23</accession>
<dbReference type="GO" id="GO:0006526">
    <property type="term" value="P:L-arginine biosynthetic process"/>
    <property type="evidence" value="ECO:0007669"/>
    <property type="project" value="TreeGrafter"/>
</dbReference>
<reference evidence="4 5" key="1">
    <citation type="submission" date="2020-03" db="EMBL/GenBank/DDBJ databases">
        <title>Whole genome shotgun sequence of Phytohabitans flavus NBRC 107702.</title>
        <authorList>
            <person name="Komaki H."/>
            <person name="Tamura T."/>
        </authorList>
    </citation>
    <scope>NUCLEOTIDE SEQUENCE [LARGE SCALE GENOMIC DNA]</scope>
    <source>
        <strain evidence="4 5">NBRC 107702</strain>
    </source>
</reference>
<sequence>MGVGHDGSVELNGFLAAAEELLAVPSTADRPAELRRAVELVLDFVGPGFQVAWFESSGVPSALVHHGPERRDFRVVLNAHLDVVPAAPEQFQPRRDGDRLYARGAQDMKITALAQALAFRETAATLPYPLALQLVADEEVGGRDGTRYQLEQGVTGEFVVIGEHSKLDIVADSKGVAHVRLHATGHSGHGAYPWLGDNALLKLGRTIERVTERYPVPVEEAWRTTVNLARIETPNRAFNQIPAEAEAWLDIRFPTEDTDWAGADAERITAHLAAFCEPGVTVAVDHVDPPHHADHDRPEIAHLRDAAREEGYGGEFLYKHGAGDGRFYSARGIPAVAFGVGGHGQHGPHEYAEISTIAPYHRALVDFLHRLAR</sequence>
<dbReference type="Proteomes" id="UP000502508">
    <property type="component" value="Chromosome"/>
</dbReference>
<keyword evidence="2" id="KW-0378">Hydrolase</keyword>
<name>A0A6F8XJ23_9ACTN</name>
<evidence type="ECO:0000256" key="2">
    <source>
        <dbReference type="ARBA" id="ARBA00022801"/>
    </source>
</evidence>
<dbReference type="InterPro" id="IPR011650">
    <property type="entry name" value="Peptidase_M20_dimer"/>
</dbReference>
<dbReference type="Gene3D" id="3.40.630.10">
    <property type="entry name" value="Zn peptidases"/>
    <property type="match status" value="1"/>
</dbReference>
<dbReference type="AlphaFoldDB" id="A0A6F8XJ23"/>
<keyword evidence="1" id="KW-0479">Metal-binding</keyword>
<dbReference type="InterPro" id="IPR050072">
    <property type="entry name" value="Peptidase_M20A"/>
</dbReference>
<keyword evidence="5" id="KW-1185">Reference proteome</keyword>
<protein>
    <submittedName>
        <fullName evidence="4">Peptidase M20</fullName>
    </submittedName>
</protein>
<dbReference type="InterPro" id="IPR036264">
    <property type="entry name" value="Bact_exopeptidase_dim_dom"/>
</dbReference>
<dbReference type="SUPFAM" id="SSF53187">
    <property type="entry name" value="Zn-dependent exopeptidases"/>
    <property type="match status" value="1"/>
</dbReference>
<dbReference type="PANTHER" id="PTHR43808:SF31">
    <property type="entry name" value="N-ACETYL-L-CITRULLINE DEACETYLASE"/>
    <property type="match status" value="1"/>
</dbReference>
<evidence type="ECO:0000256" key="1">
    <source>
        <dbReference type="ARBA" id="ARBA00022723"/>
    </source>
</evidence>
<dbReference type="KEGG" id="pfla:Pflav_002240"/>
<dbReference type="GO" id="GO:0046872">
    <property type="term" value="F:metal ion binding"/>
    <property type="evidence" value="ECO:0007669"/>
    <property type="project" value="UniProtKB-KW"/>
</dbReference>
<dbReference type="InterPro" id="IPR002933">
    <property type="entry name" value="Peptidase_M20"/>
</dbReference>
<dbReference type="Pfam" id="PF01546">
    <property type="entry name" value="Peptidase_M20"/>
    <property type="match status" value="1"/>
</dbReference>
<gene>
    <name evidence="4" type="ORF">Pflav_002240</name>
</gene>
<feature type="domain" description="Peptidase M20 dimerisation" evidence="3">
    <location>
        <begin position="174"/>
        <end position="258"/>
    </location>
</feature>
<evidence type="ECO:0000313" key="5">
    <source>
        <dbReference type="Proteomes" id="UP000502508"/>
    </source>
</evidence>
<dbReference type="GO" id="GO:0008777">
    <property type="term" value="F:acetylornithine deacetylase activity"/>
    <property type="evidence" value="ECO:0007669"/>
    <property type="project" value="TreeGrafter"/>
</dbReference>